<feature type="chain" id="PRO_5012522595" description="DUF4174 domain-containing protein" evidence="1">
    <location>
        <begin position="19"/>
        <end position="133"/>
    </location>
</feature>
<evidence type="ECO:0008006" key="4">
    <source>
        <dbReference type="Google" id="ProtNLM"/>
    </source>
</evidence>
<dbReference type="EMBL" id="FQYY01000006">
    <property type="protein sequence ID" value="SHI99848.1"/>
    <property type="molecule type" value="Genomic_DNA"/>
</dbReference>
<protein>
    <recommendedName>
        <fullName evidence="4">DUF4174 domain-containing protein</fullName>
    </recommendedName>
</protein>
<evidence type="ECO:0000256" key="1">
    <source>
        <dbReference type="SAM" id="SignalP"/>
    </source>
</evidence>
<evidence type="ECO:0000313" key="2">
    <source>
        <dbReference type="EMBL" id="SHI99848.1"/>
    </source>
</evidence>
<name>A0A1M6FQ10_9FLAO</name>
<keyword evidence="3" id="KW-1185">Reference proteome</keyword>
<proteinExistence type="predicted"/>
<evidence type="ECO:0000313" key="3">
    <source>
        <dbReference type="Proteomes" id="UP000184225"/>
    </source>
</evidence>
<organism evidence="2 3">
    <name type="scientific">Mesonia phycicola</name>
    <dbReference type="NCBI Taxonomy" id="579105"/>
    <lineage>
        <taxon>Bacteria</taxon>
        <taxon>Pseudomonadati</taxon>
        <taxon>Bacteroidota</taxon>
        <taxon>Flavobacteriia</taxon>
        <taxon>Flavobacteriales</taxon>
        <taxon>Flavobacteriaceae</taxon>
        <taxon>Mesonia</taxon>
    </lineage>
</organism>
<dbReference type="RefSeq" id="WP_073151759.1">
    <property type="nucleotide sequence ID" value="NZ_FQYY01000006.1"/>
</dbReference>
<dbReference type="STRING" id="579105.SAMN04488096_106260"/>
<gene>
    <name evidence="2" type="ORF">SAMN04488096_106260</name>
</gene>
<keyword evidence="1" id="KW-0732">Signal</keyword>
<dbReference type="AlphaFoldDB" id="A0A1M6FQ10"/>
<accession>A0A1M6FQ10</accession>
<reference evidence="2 3" key="1">
    <citation type="submission" date="2016-11" db="EMBL/GenBank/DDBJ databases">
        <authorList>
            <person name="Jaros S."/>
            <person name="Januszkiewicz K."/>
            <person name="Wedrychowicz H."/>
        </authorList>
    </citation>
    <scope>NUCLEOTIDE SEQUENCE [LARGE SCALE GENOMIC DNA]</scope>
    <source>
        <strain evidence="2 3">DSM 21425</strain>
    </source>
</reference>
<dbReference type="OrthoDB" id="1442125at2"/>
<dbReference type="Proteomes" id="UP000184225">
    <property type="component" value="Unassembled WGS sequence"/>
</dbReference>
<sequence length="133" mass="15528">MKYILLFFTIITTGTLQAQVPLQETSSEKEINSGYIVLVTSSYNLPKAKEQYDIFENGRKFFAERNIQPYVVTPDKVESFFNEKNERLLNFGDYQKLQQANTDFLVIVLDEDFHVKYKTKNPITPLEISEVME</sequence>
<feature type="signal peptide" evidence="1">
    <location>
        <begin position="1"/>
        <end position="18"/>
    </location>
</feature>